<accession>A0AAE1B8F9</accession>
<keyword evidence="3" id="KW-1185">Reference proteome</keyword>
<proteinExistence type="predicted"/>
<gene>
    <name evidence="2" type="ORF">RRG08_059081</name>
</gene>
<evidence type="ECO:0000313" key="3">
    <source>
        <dbReference type="Proteomes" id="UP001283361"/>
    </source>
</evidence>
<name>A0AAE1B8F9_9GAST</name>
<protein>
    <submittedName>
        <fullName evidence="2">Uncharacterized protein</fullName>
    </submittedName>
</protein>
<sequence>MAEERHPKGGKRGGEESRPGLPVFKSLNRDKCLNDRAVSRQEAGDTSCSGLVRRSSHDGEPRERGVGGAEEGGEDVSKSDQSRSPLNQTIEALDKTILCSRESL</sequence>
<reference evidence="2" key="1">
    <citation type="journal article" date="2023" name="G3 (Bethesda)">
        <title>A reference genome for the long-term kleptoplast-retaining sea slug Elysia crispata morphotype clarki.</title>
        <authorList>
            <person name="Eastman K.E."/>
            <person name="Pendleton A.L."/>
            <person name="Shaikh M.A."/>
            <person name="Suttiyut T."/>
            <person name="Ogas R."/>
            <person name="Tomko P."/>
            <person name="Gavelis G."/>
            <person name="Widhalm J.R."/>
            <person name="Wisecaver J.H."/>
        </authorList>
    </citation>
    <scope>NUCLEOTIDE SEQUENCE</scope>
    <source>
        <strain evidence="2">ECLA1</strain>
    </source>
</reference>
<feature type="compositionally biased region" description="Basic and acidic residues" evidence="1">
    <location>
        <begin position="1"/>
        <end position="18"/>
    </location>
</feature>
<dbReference type="EMBL" id="JAWDGP010000325">
    <property type="protein sequence ID" value="KAK3801379.1"/>
    <property type="molecule type" value="Genomic_DNA"/>
</dbReference>
<feature type="region of interest" description="Disordered" evidence="1">
    <location>
        <begin position="1"/>
        <end position="89"/>
    </location>
</feature>
<evidence type="ECO:0000313" key="2">
    <source>
        <dbReference type="EMBL" id="KAK3801379.1"/>
    </source>
</evidence>
<feature type="compositionally biased region" description="Basic and acidic residues" evidence="1">
    <location>
        <begin position="27"/>
        <end position="43"/>
    </location>
</feature>
<feature type="compositionally biased region" description="Basic and acidic residues" evidence="1">
    <location>
        <begin position="55"/>
        <end position="65"/>
    </location>
</feature>
<evidence type="ECO:0000256" key="1">
    <source>
        <dbReference type="SAM" id="MobiDB-lite"/>
    </source>
</evidence>
<dbReference type="Proteomes" id="UP001283361">
    <property type="component" value="Unassembled WGS sequence"/>
</dbReference>
<comment type="caution">
    <text evidence="2">The sequence shown here is derived from an EMBL/GenBank/DDBJ whole genome shotgun (WGS) entry which is preliminary data.</text>
</comment>
<organism evidence="2 3">
    <name type="scientific">Elysia crispata</name>
    <name type="common">lettuce slug</name>
    <dbReference type="NCBI Taxonomy" id="231223"/>
    <lineage>
        <taxon>Eukaryota</taxon>
        <taxon>Metazoa</taxon>
        <taxon>Spiralia</taxon>
        <taxon>Lophotrochozoa</taxon>
        <taxon>Mollusca</taxon>
        <taxon>Gastropoda</taxon>
        <taxon>Heterobranchia</taxon>
        <taxon>Euthyneura</taxon>
        <taxon>Panpulmonata</taxon>
        <taxon>Sacoglossa</taxon>
        <taxon>Placobranchoidea</taxon>
        <taxon>Plakobranchidae</taxon>
        <taxon>Elysia</taxon>
    </lineage>
</organism>
<dbReference type="AlphaFoldDB" id="A0AAE1B8F9"/>